<proteinExistence type="predicted"/>
<name>A0A9Y4NWY1_9TELE</name>
<reference evidence="3" key="1">
    <citation type="submission" date="2025-08" db="UniProtKB">
        <authorList>
            <consortium name="RefSeq"/>
        </authorList>
    </citation>
    <scope>IDENTIFICATION</scope>
</reference>
<gene>
    <name evidence="3" type="primary">LOC103376495</name>
</gene>
<dbReference type="GeneID" id="103376495"/>
<dbReference type="RefSeq" id="XP_008305101.1">
    <property type="nucleotide sequence ID" value="XM_008306879.1"/>
</dbReference>
<evidence type="ECO:0000313" key="2">
    <source>
        <dbReference type="Proteomes" id="UP000694891"/>
    </source>
</evidence>
<keyword evidence="2" id="KW-1185">Reference proteome</keyword>
<feature type="region of interest" description="Disordered" evidence="1">
    <location>
        <begin position="47"/>
        <end position="75"/>
    </location>
</feature>
<evidence type="ECO:0000256" key="1">
    <source>
        <dbReference type="SAM" id="MobiDB-lite"/>
    </source>
</evidence>
<sequence length="225" mass="24737">MGTGTSRGKRVAPACVSEVNVTKTGSGVTSPKEDSRPFKPLKIHTILRNARNRAQPDCHSEGHDSNFSGEEDDVDRELDTVLADYDERERDSVKRTPAKKTFIRSKTYGLCHFSQEDAEDDFSSAPRLRVSGRAEVPRVSPGVTRDVNKRSKSAFTHPKKHTPACPSQHNSSQGFLTGGPLLEAGPTSEQQLTFGSCHSSSLTMPVIPYDGSEEELMDTIEREFS</sequence>
<dbReference type="AlphaFoldDB" id="A0A9Y4NWY1"/>
<dbReference type="Proteomes" id="UP000694891">
    <property type="component" value="Unplaced"/>
</dbReference>
<feature type="compositionally biased region" description="Polar residues" evidence="1">
    <location>
        <begin position="187"/>
        <end position="203"/>
    </location>
</feature>
<feature type="compositionally biased region" description="Polar residues" evidence="1">
    <location>
        <begin position="165"/>
        <end position="175"/>
    </location>
</feature>
<evidence type="ECO:0000313" key="3">
    <source>
        <dbReference type="RefSeq" id="XP_008305101.1"/>
    </source>
</evidence>
<accession>A0A9Y4NWY1</accession>
<organism evidence="2 3">
    <name type="scientific">Stegastes partitus</name>
    <name type="common">bicolor damselfish</name>
    <dbReference type="NCBI Taxonomy" id="144197"/>
    <lineage>
        <taxon>Eukaryota</taxon>
        <taxon>Metazoa</taxon>
        <taxon>Chordata</taxon>
        <taxon>Craniata</taxon>
        <taxon>Vertebrata</taxon>
        <taxon>Euteleostomi</taxon>
        <taxon>Actinopterygii</taxon>
        <taxon>Neopterygii</taxon>
        <taxon>Teleostei</taxon>
        <taxon>Neoteleostei</taxon>
        <taxon>Acanthomorphata</taxon>
        <taxon>Ovalentaria</taxon>
        <taxon>Pomacentridae</taxon>
        <taxon>Stegastes</taxon>
    </lineage>
</organism>
<feature type="region of interest" description="Disordered" evidence="1">
    <location>
        <begin position="133"/>
        <end position="225"/>
    </location>
</feature>
<protein>
    <submittedName>
        <fullName evidence="3">Uncharacterized protein LOC103376495</fullName>
    </submittedName>
</protein>
<feature type="compositionally biased region" description="Basic and acidic residues" evidence="1">
    <location>
        <begin position="54"/>
        <end position="64"/>
    </location>
</feature>